<keyword evidence="3" id="KW-0645">Protease</keyword>
<keyword evidence="5" id="KW-0732">Signal</keyword>
<keyword evidence="4" id="KW-0479">Metal-binding</keyword>
<proteinExistence type="inferred from homology"/>
<evidence type="ECO:0000256" key="3">
    <source>
        <dbReference type="ARBA" id="ARBA00022670"/>
    </source>
</evidence>
<dbReference type="PANTHER" id="PTHR47466:SF1">
    <property type="entry name" value="METALLOPROTEASE MEP1 (AFU_ORTHOLOGUE AFUA_1G07730)-RELATED"/>
    <property type="match status" value="1"/>
</dbReference>
<organism evidence="11 12">
    <name type="scientific">Hirsutella rhossiliensis</name>
    <dbReference type="NCBI Taxonomy" id="111463"/>
    <lineage>
        <taxon>Eukaryota</taxon>
        <taxon>Fungi</taxon>
        <taxon>Dikarya</taxon>
        <taxon>Ascomycota</taxon>
        <taxon>Pezizomycotina</taxon>
        <taxon>Sordariomycetes</taxon>
        <taxon>Hypocreomycetidae</taxon>
        <taxon>Hypocreales</taxon>
        <taxon>Ophiocordycipitaceae</taxon>
        <taxon>Hirsutella</taxon>
    </lineage>
</organism>
<name>A0A9P8MQ18_9HYPO</name>
<comment type="caution">
    <text evidence="11">The sequence shown here is derived from an EMBL/GenBank/DDBJ whole genome shotgun (WGS) entry which is preliminary data.</text>
</comment>
<dbReference type="CDD" id="cd04275">
    <property type="entry name" value="ZnMc_pappalysin_like"/>
    <property type="match status" value="1"/>
</dbReference>
<dbReference type="GO" id="GO:0046872">
    <property type="term" value="F:metal ion binding"/>
    <property type="evidence" value="ECO:0007669"/>
    <property type="project" value="UniProtKB-KW"/>
</dbReference>
<dbReference type="GO" id="GO:0006508">
    <property type="term" value="P:proteolysis"/>
    <property type="evidence" value="ECO:0007669"/>
    <property type="project" value="UniProtKB-KW"/>
</dbReference>
<dbReference type="PANTHER" id="PTHR47466">
    <property type="match status" value="1"/>
</dbReference>
<dbReference type="OrthoDB" id="536211at2759"/>
<evidence type="ECO:0000256" key="7">
    <source>
        <dbReference type="ARBA" id="ARBA00022833"/>
    </source>
</evidence>
<evidence type="ECO:0000256" key="8">
    <source>
        <dbReference type="ARBA" id="ARBA00023049"/>
    </source>
</evidence>
<dbReference type="Pfam" id="PF05572">
    <property type="entry name" value="Peptidase_M43"/>
    <property type="match status" value="1"/>
</dbReference>
<evidence type="ECO:0000256" key="9">
    <source>
        <dbReference type="ARBA" id="ARBA00023157"/>
    </source>
</evidence>
<protein>
    <submittedName>
        <fullName evidence="11">Pregnancy-associated plasma protein-A domain-containing protein</fullName>
    </submittedName>
</protein>
<dbReference type="Gene3D" id="3.40.390.10">
    <property type="entry name" value="Collagenase (Catalytic Domain)"/>
    <property type="match status" value="1"/>
</dbReference>
<evidence type="ECO:0000256" key="2">
    <source>
        <dbReference type="ARBA" id="ARBA00008721"/>
    </source>
</evidence>
<dbReference type="AlphaFoldDB" id="A0A9P8MQ18"/>
<keyword evidence="12" id="KW-1185">Reference proteome</keyword>
<dbReference type="GO" id="GO:0008237">
    <property type="term" value="F:metallopeptidase activity"/>
    <property type="evidence" value="ECO:0007669"/>
    <property type="project" value="UniProtKB-KW"/>
</dbReference>
<dbReference type="SUPFAM" id="SSF55486">
    <property type="entry name" value="Metalloproteases ('zincins'), catalytic domain"/>
    <property type="match status" value="1"/>
</dbReference>
<evidence type="ECO:0000256" key="4">
    <source>
        <dbReference type="ARBA" id="ARBA00022723"/>
    </source>
</evidence>
<feature type="domain" description="Peptidase M43 pregnancy-associated plasma-A" evidence="10">
    <location>
        <begin position="107"/>
        <end position="247"/>
    </location>
</feature>
<dbReference type="EMBL" id="JAIZPD010000012">
    <property type="protein sequence ID" value="KAH0959648.1"/>
    <property type="molecule type" value="Genomic_DNA"/>
</dbReference>
<sequence>MAEPPVELVGVLMQLQDQEEDMEAVNNLVADQTPINVQMVFHVVTKTKGGQNRITDNVLLQQLDALNRAYAPALISFTLINIVRAVNAEWGASRDTDTMQRTLHQGDRKTLNLFFLEELKEKDGKPFLGVARLPTGLLAENGLEQDGCLVHADTLPGGGFQNKNSGKTAIHEAGHWFGLLHPFDNGCSGVGDGVADTPAERQPSFDCRPRHSCPDQPGQDAVDNFMDYGLDQCRSVFTSGQIDRARQLWKMFHLQGKRIPELKAKPTPANSLNQPKFLGPSSRRNVRRPIVLRDIPWQEGL</sequence>
<dbReference type="GeneID" id="68358559"/>
<evidence type="ECO:0000256" key="1">
    <source>
        <dbReference type="ARBA" id="ARBA00003174"/>
    </source>
</evidence>
<dbReference type="InterPro" id="IPR008754">
    <property type="entry name" value="Peptidase_M43"/>
</dbReference>
<dbReference type="InterPro" id="IPR024079">
    <property type="entry name" value="MetalloPept_cat_dom_sf"/>
</dbReference>
<evidence type="ECO:0000259" key="10">
    <source>
        <dbReference type="Pfam" id="PF05572"/>
    </source>
</evidence>
<dbReference type="RefSeq" id="XP_044717161.1">
    <property type="nucleotide sequence ID" value="XM_044867901.1"/>
</dbReference>
<evidence type="ECO:0000313" key="11">
    <source>
        <dbReference type="EMBL" id="KAH0959648.1"/>
    </source>
</evidence>
<dbReference type="Proteomes" id="UP000824596">
    <property type="component" value="Unassembled WGS sequence"/>
</dbReference>
<keyword evidence="8" id="KW-0482">Metalloprotease</keyword>
<evidence type="ECO:0000313" key="12">
    <source>
        <dbReference type="Proteomes" id="UP000824596"/>
    </source>
</evidence>
<evidence type="ECO:0000256" key="6">
    <source>
        <dbReference type="ARBA" id="ARBA00022801"/>
    </source>
</evidence>
<evidence type="ECO:0000256" key="5">
    <source>
        <dbReference type="ARBA" id="ARBA00022729"/>
    </source>
</evidence>
<keyword evidence="9" id="KW-1015">Disulfide bond</keyword>
<comment type="similarity">
    <text evidence="2">Belongs to the peptidase M43B family.</text>
</comment>
<gene>
    <name evidence="11" type="ORF">HRG_09430</name>
</gene>
<accession>A0A9P8MQ18</accession>
<keyword evidence="6" id="KW-0378">Hydrolase</keyword>
<keyword evidence="7" id="KW-0862">Zinc</keyword>
<comment type="function">
    <text evidence="1">Secreted metalloproteinase that allows assimilation of proteinaceous substrates.</text>
</comment>
<reference evidence="11" key="1">
    <citation type="submission" date="2021-09" db="EMBL/GenBank/DDBJ databases">
        <title>A high-quality genome of the endoparasitic fungus Hirsutella rhossiliensis with a comparison of Hirsutella genomes reveals transposable elements contributing to genome size variation.</title>
        <authorList>
            <person name="Lin R."/>
            <person name="Jiao Y."/>
            <person name="Sun X."/>
            <person name="Ling J."/>
            <person name="Xie B."/>
            <person name="Cheng X."/>
        </authorList>
    </citation>
    <scope>NUCLEOTIDE SEQUENCE</scope>
    <source>
        <strain evidence="11">HR02</strain>
    </source>
</reference>